<dbReference type="Proteomes" id="UP001623348">
    <property type="component" value="Unassembled WGS sequence"/>
</dbReference>
<gene>
    <name evidence="1" type="ORF">GRJ2_000121600</name>
</gene>
<keyword evidence="2" id="KW-1185">Reference proteome</keyword>
<dbReference type="EMBL" id="BAAFJT010000001">
    <property type="protein sequence ID" value="GAB0176564.1"/>
    <property type="molecule type" value="Genomic_DNA"/>
</dbReference>
<accession>A0ABC9VSZ8</accession>
<reference evidence="1 2" key="1">
    <citation type="submission" date="2024-06" db="EMBL/GenBank/DDBJ databases">
        <title>The draft genome of Grus japonensis, version 3.</title>
        <authorList>
            <person name="Nabeshima K."/>
            <person name="Suzuki S."/>
            <person name="Onuma M."/>
        </authorList>
    </citation>
    <scope>NUCLEOTIDE SEQUENCE [LARGE SCALE GENOMIC DNA]</scope>
    <source>
        <strain evidence="1 2">451A</strain>
    </source>
</reference>
<organism evidence="1 2">
    <name type="scientific">Grus japonensis</name>
    <name type="common">Japanese crane</name>
    <name type="synonym">Red-crowned crane</name>
    <dbReference type="NCBI Taxonomy" id="30415"/>
    <lineage>
        <taxon>Eukaryota</taxon>
        <taxon>Metazoa</taxon>
        <taxon>Chordata</taxon>
        <taxon>Craniata</taxon>
        <taxon>Vertebrata</taxon>
        <taxon>Euteleostomi</taxon>
        <taxon>Archelosauria</taxon>
        <taxon>Archosauria</taxon>
        <taxon>Dinosauria</taxon>
        <taxon>Saurischia</taxon>
        <taxon>Theropoda</taxon>
        <taxon>Coelurosauria</taxon>
        <taxon>Aves</taxon>
        <taxon>Neognathae</taxon>
        <taxon>Neoaves</taxon>
        <taxon>Gruiformes</taxon>
        <taxon>Gruidae</taxon>
        <taxon>Grus</taxon>
    </lineage>
</organism>
<sequence>MAARRQLVPLLRGSPGEAIGTIEGNYQSVKSTMKRRAPREVHENTFAELGLKAFIDNTPSLSRGDGHSLTPYQ</sequence>
<evidence type="ECO:0000313" key="2">
    <source>
        <dbReference type="Proteomes" id="UP001623348"/>
    </source>
</evidence>
<proteinExistence type="predicted"/>
<name>A0ABC9VSZ8_GRUJA</name>
<dbReference type="AlphaFoldDB" id="A0ABC9VSZ8"/>
<protein>
    <submittedName>
        <fullName evidence="1">Uncharacterized protein</fullName>
    </submittedName>
</protein>
<comment type="caution">
    <text evidence="1">The sequence shown here is derived from an EMBL/GenBank/DDBJ whole genome shotgun (WGS) entry which is preliminary data.</text>
</comment>
<evidence type="ECO:0000313" key="1">
    <source>
        <dbReference type="EMBL" id="GAB0176564.1"/>
    </source>
</evidence>